<dbReference type="EMBL" id="UOFF01000125">
    <property type="protein sequence ID" value="VAW55831.1"/>
    <property type="molecule type" value="Genomic_DNA"/>
</dbReference>
<accession>A0A3B0WKJ5</accession>
<name>A0A3B0WKJ5_9ZZZZ</name>
<protein>
    <submittedName>
        <fullName evidence="1">Uncharacterized protein</fullName>
    </submittedName>
</protein>
<gene>
    <name evidence="1" type="ORF">MNBD_GAMMA07-2495</name>
</gene>
<sequence>MQPIDESGRFKNLLIANQVKSQCLSAQVTFDV</sequence>
<proteinExistence type="predicted"/>
<reference evidence="1" key="1">
    <citation type="submission" date="2018-06" db="EMBL/GenBank/DDBJ databases">
        <authorList>
            <person name="Zhirakovskaya E."/>
        </authorList>
    </citation>
    <scope>NUCLEOTIDE SEQUENCE</scope>
</reference>
<evidence type="ECO:0000313" key="1">
    <source>
        <dbReference type="EMBL" id="VAW55831.1"/>
    </source>
</evidence>
<dbReference type="AlphaFoldDB" id="A0A3B0WKJ5"/>
<organism evidence="1">
    <name type="scientific">hydrothermal vent metagenome</name>
    <dbReference type="NCBI Taxonomy" id="652676"/>
    <lineage>
        <taxon>unclassified sequences</taxon>
        <taxon>metagenomes</taxon>
        <taxon>ecological metagenomes</taxon>
    </lineage>
</organism>